<evidence type="ECO:0000313" key="2">
    <source>
        <dbReference type="Proteomes" id="UP001196068"/>
    </source>
</evidence>
<reference evidence="1" key="1">
    <citation type="submission" date="2020-01" db="EMBL/GenBank/DDBJ databases">
        <authorList>
            <person name="Rat A."/>
        </authorList>
    </citation>
    <scope>NUCLEOTIDE SEQUENCE</scope>
    <source>
        <strain evidence="1">LMG 28251</strain>
    </source>
</reference>
<comment type="caution">
    <text evidence="1">The sequence shown here is derived from an EMBL/GenBank/DDBJ whole genome shotgun (WGS) entry which is preliminary data.</text>
</comment>
<reference evidence="1" key="2">
    <citation type="journal article" date="2021" name="Syst. Appl. Microbiol.">
        <title>Roseomonas hellenica sp. nov., isolated from roots of wild-growing Alkanna tinctoria.</title>
        <authorList>
            <person name="Rat A."/>
            <person name="Naranjo H.D."/>
            <person name="Lebbe L."/>
            <person name="Cnockaert M."/>
            <person name="Krigas N."/>
            <person name="Grigoriadou K."/>
            <person name="Maloupa E."/>
            <person name="Willems A."/>
        </authorList>
    </citation>
    <scope>NUCLEOTIDE SEQUENCE</scope>
    <source>
        <strain evidence="1">LMG 28251</strain>
    </source>
</reference>
<dbReference type="AlphaFoldDB" id="A0AAF1JYM4"/>
<protein>
    <submittedName>
        <fullName evidence="1">Uncharacterized protein</fullName>
    </submittedName>
</protein>
<organism evidence="1 2">
    <name type="scientific">Plastoroseomonas arctica</name>
    <dbReference type="NCBI Taxonomy" id="1509237"/>
    <lineage>
        <taxon>Bacteria</taxon>
        <taxon>Pseudomonadati</taxon>
        <taxon>Pseudomonadota</taxon>
        <taxon>Alphaproteobacteria</taxon>
        <taxon>Acetobacterales</taxon>
        <taxon>Acetobacteraceae</taxon>
        <taxon>Plastoroseomonas</taxon>
    </lineage>
</organism>
<name>A0AAF1JYM4_9PROT</name>
<evidence type="ECO:0000313" key="1">
    <source>
        <dbReference type="EMBL" id="MBR0657079.1"/>
    </source>
</evidence>
<sequence>MRDPFAELPAWAEAVARRVTFLAQGTPGARRQRRALRRALRDLHPRLTAPGGDAEAADAYCHASLELAEAAVAVRPDLADIRPAFARLCVMARAELAGSRDDRGLLAELNRLEDPGGLPHGLMRVPGRVVFLAALAGTSPEDAAGAAAMLASDLASLARDLPCAALVAAAVSRPEVTREA</sequence>
<gene>
    <name evidence="1" type="ORF">GXW79_18525</name>
</gene>
<proteinExistence type="predicted"/>
<dbReference type="RefSeq" id="WP_211875943.1">
    <property type="nucleotide sequence ID" value="NZ_JAAEDH010000026.1"/>
</dbReference>
<dbReference type="Proteomes" id="UP001196068">
    <property type="component" value="Unassembled WGS sequence"/>
</dbReference>
<dbReference type="EMBL" id="JAAEDH010000026">
    <property type="protein sequence ID" value="MBR0657079.1"/>
    <property type="molecule type" value="Genomic_DNA"/>
</dbReference>
<keyword evidence="2" id="KW-1185">Reference proteome</keyword>
<accession>A0AAF1JYM4</accession>